<reference evidence="1 2" key="1">
    <citation type="submission" date="2020-04" db="EMBL/GenBank/DDBJ databases">
        <authorList>
            <person name="Alioto T."/>
            <person name="Alioto T."/>
            <person name="Gomez Garrido J."/>
        </authorList>
    </citation>
    <scope>NUCLEOTIDE SEQUENCE [LARGE SCALE GENOMIC DNA]</scope>
</reference>
<proteinExistence type="predicted"/>
<comment type="caution">
    <text evidence="1">The sequence shown here is derived from an EMBL/GenBank/DDBJ whole genome shotgun (WGS) entry which is preliminary data.</text>
</comment>
<dbReference type="InterPro" id="IPR032675">
    <property type="entry name" value="LRR_dom_sf"/>
</dbReference>
<organism evidence="1 2">
    <name type="scientific">Cloeon dipterum</name>
    <dbReference type="NCBI Taxonomy" id="197152"/>
    <lineage>
        <taxon>Eukaryota</taxon>
        <taxon>Metazoa</taxon>
        <taxon>Ecdysozoa</taxon>
        <taxon>Arthropoda</taxon>
        <taxon>Hexapoda</taxon>
        <taxon>Insecta</taxon>
        <taxon>Pterygota</taxon>
        <taxon>Palaeoptera</taxon>
        <taxon>Ephemeroptera</taxon>
        <taxon>Pisciforma</taxon>
        <taxon>Baetidae</taxon>
        <taxon>Cloeon</taxon>
    </lineage>
</organism>
<dbReference type="Gene3D" id="3.80.10.10">
    <property type="entry name" value="Ribonuclease Inhibitor"/>
    <property type="match status" value="1"/>
</dbReference>
<sequence length="215" mass="25051">MFMHREYRNHPPGEKDDFPLEEALKSVVENAPNLKRLRICNPRLYTKGAVEYFCSQNEIASIRKLTSLVSLSFVKNVNLPCEALAEILRDCKHLKKIVFGIHKIVAKQDGFLCKMKFKPKRVSEFRFLKMTIQLVEIIVDCSGLEYEEKLEEFPYLPEIKTAIFRCSQHSSHALRSFLNKNGKFLTSLEIYVCSCQHMMQRHAITCAVCKWNMNK</sequence>
<dbReference type="SUPFAM" id="SSF52047">
    <property type="entry name" value="RNI-like"/>
    <property type="match status" value="1"/>
</dbReference>
<dbReference type="AlphaFoldDB" id="A0A8S1DN81"/>
<evidence type="ECO:0008006" key="3">
    <source>
        <dbReference type="Google" id="ProtNLM"/>
    </source>
</evidence>
<name>A0A8S1DN81_9INSE</name>
<dbReference type="EMBL" id="CADEPI010000275">
    <property type="protein sequence ID" value="CAB3382546.1"/>
    <property type="molecule type" value="Genomic_DNA"/>
</dbReference>
<evidence type="ECO:0000313" key="2">
    <source>
        <dbReference type="Proteomes" id="UP000494165"/>
    </source>
</evidence>
<dbReference type="Proteomes" id="UP000494165">
    <property type="component" value="Unassembled WGS sequence"/>
</dbReference>
<accession>A0A8S1DN81</accession>
<protein>
    <recommendedName>
        <fullName evidence="3">F-box domain-containing protein</fullName>
    </recommendedName>
</protein>
<evidence type="ECO:0000313" key="1">
    <source>
        <dbReference type="EMBL" id="CAB3382546.1"/>
    </source>
</evidence>
<keyword evidence="2" id="KW-1185">Reference proteome</keyword>
<gene>
    <name evidence="1" type="ORF">CLODIP_2_CD09485</name>
</gene>